<dbReference type="EMBL" id="JACQXR010000043">
    <property type="protein sequence ID" value="MBI4726300.1"/>
    <property type="molecule type" value="Genomic_DNA"/>
</dbReference>
<comment type="caution">
    <text evidence="7">The sequence shown here is derived from an EMBL/GenBank/DDBJ whole genome shotgun (WGS) entry which is preliminary data.</text>
</comment>
<keyword evidence="3 5" id="KW-1133">Transmembrane helix</keyword>
<dbReference type="InterPro" id="IPR053160">
    <property type="entry name" value="MFS_DHA3_Transporter"/>
</dbReference>
<evidence type="ECO:0000256" key="3">
    <source>
        <dbReference type="ARBA" id="ARBA00022989"/>
    </source>
</evidence>
<reference evidence="7" key="1">
    <citation type="submission" date="2020-07" db="EMBL/GenBank/DDBJ databases">
        <title>Huge and variable diversity of episymbiotic CPR bacteria and DPANN archaea in groundwater ecosystems.</title>
        <authorList>
            <person name="He C.Y."/>
            <person name="Keren R."/>
            <person name="Whittaker M."/>
            <person name="Farag I.F."/>
            <person name="Doudna J."/>
            <person name="Cate J.H.D."/>
            <person name="Banfield J.F."/>
        </authorList>
    </citation>
    <scope>NUCLEOTIDE SEQUENCE</scope>
    <source>
        <strain evidence="7">NC_groundwater_1520_Pr4_B-0.1um_53_5</strain>
    </source>
</reference>
<keyword evidence="4 5" id="KW-0472">Membrane</keyword>
<feature type="domain" description="Major facilitator superfamily (MFS) profile" evidence="6">
    <location>
        <begin position="1"/>
        <end position="391"/>
    </location>
</feature>
<dbReference type="InterPro" id="IPR020846">
    <property type="entry name" value="MFS_dom"/>
</dbReference>
<gene>
    <name evidence="7" type="ORF">HY768_03590</name>
</gene>
<feature type="transmembrane region" description="Helical" evidence="5">
    <location>
        <begin position="248"/>
        <end position="268"/>
    </location>
</feature>
<feature type="transmembrane region" description="Helical" evidence="5">
    <location>
        <begin position="167"/>
        <end position="186"/>
    </location>
</feature>
<feature type="transmembrane region" description="Helical" evidence="5">
    <location>
        <begin position="338"/>
        <end position="360"/>
    </location>
</feature>
<feature type="transmembrane region" description="Helical" evidence="5">
    <location>
        <begin position="216"/>
        <end position="236"/>
    </location>
</feature>
<dbReference type="SUPFAM" id="SSF103473">
    <property type="entry name" value="MFS general substrate transporter"/>
    <property type="match status" value="1"/>
</dbReference>
<evidence type="ECO:0000256" key="2">
    <source>
        <dbReference type="ARBA" id="ARBA00022692"/>
    </source>
</evidence>
<dbReference type="InterPro" id="IPR005829">
    <property type="entry name" value="Sugar_transporter_CS"/>
</dbReference>
<dbReference type="PANTHER" id="PTHR23530:SF1">
    <property type="entry name" value="PERMEASE, MAJOR FACILITATOR SUPERFAMILY-RELATED"/>
    <property type="match status" value="1"/>
</dbReference>
<sequence>MKNDQVQLKSLNIPLMYAITVAGGMLFFLPVLALYFQSKLYTATNVALVFSIEAVCLVLFEVPTGAVADLFGRKRTILLSRLADLSAVVLLYFAKTMPMFAGYALLNALARSLSSGTESALIYDTLKEEGREQQYKKIIGIHYALWPLGASAGSIIGGYLVKDSLQLPVLWTFLPVGLTFIGCLFLKEPRYQRKEHRNIFRHMKDAFRTISGNKQLIVLISASLVMMSLGETIHYLSPLFFKFKLIPIQYFGYISALTYGLSSLGHYLSNSFVKWMGDRVSLIVITLLSPILTLAATFAGSWGTVVLFTLPSICFGLKNPVIDHLLNKEISSGQRATIISANSFASQLGIAATAPLFGFIAQTFNINRAVQASSLVLLAVPLLLLLLQDQE</sequence>
<feature type="transmembrane region" description="Helical" evidence="5">
    <location>
        <begin position="48"/>
        <end position="71"/>
    </location>
</feature>
<organism evidence="7 8">
    <name type="scientific">candidate division TA06 bacterium</name>
    <dbReference type="NCBI Taxonomy" id="2250710"/>
    <lineage>
        <taxon>Bacteria</taxon>
        <taxon>Bacteria division TA06</taxon>
    </lineage>
</organism>
<dbReference type="PROSITE" id="PS50850">
    <property type="entry name" value="MFS"/>
    <property type="match status" value="1"/>
</dbReference>
<dbReference type="InterPro" id="IPR011701">
    <property type="entry name" value="MFS"/>
</dbReference>
<comment type="subcellular location">
    <subcellularLocation>
        <location evidence="1">Membrane</location>
        <topology evidence="1">Multi-pass membrane protein</topology>
    </subcellularLocation>
</comment>
<dbReference type="InterPro" id="IPR036259">
    <property type="entry name" value="MFS_trans_sf"/>
</dbReference>
<keyword evidence="2 5" id="KW-0812">Transmembrane</keyword>
<evidence type="ECO:0000259" key="6">
    <source>
        <dbReference type="PROSITE" id="PS50850"/>
    </source>
</evidence>
<dbReference type="PANTHER" id="PTHR23530">
    <property type="entry name" value="TRANSPORT PROTEIN-RELATED"/>
    <property type="match status" value="1"/>
</dbReference>
<feature type="transmembrane region" description="Helical" evidence="5">
    <location>
        <begin position="280"/>
        <end position="299"/>
    </location>
</feature>
<evidence type="ECO:0000256" key="4">
    <source>
        <dbReference type="ARBA" id="ARBA00023136"/>
    </source>
</evidence>
<proteinExistence type="predicted"/>
<dbReference type="AlphaFoldDB" id="A0A933I9F3"/>
<evidence type="ECO:0000256" key="1">
    <source>
        <dbReference type="ARBA" id="ARBA00004141"/>
    </source>
</evidence>
<evidence type="ECO:0000256" key="5">
    <source>
        <dbReference type="SAM" id="Phobius"/>
    </source>
</evidence>
<evidence type="ECO:0000313" key="7">
    <source>
        <dbReference type="EMBL" id="MBI4726300.1"/>
    </source>
</evidence>
<dbReference type="Pfam" id="PF07690">
    <property type="entry name" value="MFS_1"/>
    <property type="match status" value="1"/>
</dbReference>
<evidence type="ECO:0000313" key="8">
    <source>
        <dbReference type="Proteomes" id="UP000736328"/>
    </source>
</evidence>
<name>A0A933I9F3_UNCT6</name>
<dbReference type="Proteomes" id="UP000736328">
    <property type="component" value="Unassembled WGS sequence"/>
</dbReference>
<dbReference type="Gene3D" id="1.20.1250.20">
    <property type="entry name" value="MFS general substrate transporter like domains"/>
    <property type="match status" value="1"/>
</dbReference>
<feature type="transmembrane region" description="Helical" evidence="5">
    <location>
        <begin position="12"/>
        <end position="36"/>
    </location>
</feature>
<dbReference type="GO" id="GO:0016020">
    <property type="term" value="C:membrane"/>
    <property type="evidence" value="ECO:0007669"/>
    <property type="project" value="UniProtKB-SubCell"/>
</dbReference>
<dbReference type="GO" id="GO:0022857">
    <property type="term" value="F:transmembrane transporter activity"/>
    <property type="evidence" value="ECO:0007669"/>
    <property type="project" value="InterPro"/>
</dbReference>
<dbReference type="PROSITE" id="PS00216">
    <property type="entry name" value="SUGAR_TRANSPORT_1"/>
    <property type="match status" value="1"/>
</dbReference>
<feature type="transmembrane region" description="Helical" evidence="5">
    <location>
        <begin position="143"/>
        <end position="161"/>
    </location>
</feature>
<protein>
    <submittedName>
        <fullName evidence="7">MFS transporter</fullName>
    </submittedName>
</protein>
<accession>A0A933I9F3</accession>